<dbReference type="OrthoDB" id="18598at10239"/>
<evidence type="ECO:0000313" key="1">
    <source>
        <dbReference type="EMBL" id="AHJ87116.1"/>
    </source>
</evidence>
<gene>
    <name evidence="1" type="ORF">BCP8-2_078</name>
</gene>
<dbReference type="Proteomes" id="UP000033014">
    <property type="component" value="Segment"/>
</dbReference>
<name>A0A0E3D9E2_9CAUD</name>
<dbReference type="RefSeq" id="YP_009149639.1">
    <property type="nucleotide sequence ID" value="NC_027355.1"/>
</dbReference>
<keyword evidence="2" id="KW-1185">Reference proteome</keyword>
<organism evidence="1 2">
    <name type="scientific">Bacillus phage BCP8-2</name>
    <dbReference type="NCBI Taxonomy" id="1129192"/>
    <lineage>
        <taxon>Viruses</taxon>
        <taxon>Duplodnaviria</taxon>
        <taxon>Heunggongvirae</taxon>
        <taxon>Uroviricota</taxon>
        <taxon>Caudoviricetes</taxon>
        <taxon>Herelleviridae</taxon>
        <taxon>Bastillevirinae</taxon>
        <taxon>Caeruleovirus</taxon>
        <taxon>Caeruleovirus BCP82</taxon>
    </lineage>
</organism>
<reference evidence="1 2" key="2">
    <citation type="journal article" date="2015" name="Arch. Virol.">
        <title>Complete genome sequence analysis and identification of putative metallo-beta-lactamase and SpoIIIE homologs in Bacillus cereus group phage BCP8-2, a new member of the proposed Bastille-like group.</title>
        <authorList>
            <person name="Asare P.T."/>
            <person name="Bandara N."/>
            <person name="Jeong T.Y."/>
            <person name="Ryu S."/>
            <person name="Klumpp J."/>
            <person name="Kim K.P."/>
        </authorList>
    </citation>
    <scope>NUCLEOTIDE SEQUENCE [LARGE SCALE GENOMIC DNA]</scope>
    <source>
        <strain evidence="1">BCP8-2</strain>
    </source>
</reference>
<dbReference type="EMBL" id="KJ081346">
    <property type="protein sequence ID" value="AHJ87116.1"/>
    <property type="molecule type" value="Genomic_DNA"/>
</dbReference>
<reference evidence="2" key="1">
    <citation type="submission" date="2014-01" db="EMBL/GenBank/DDBJ databases">
        <title>Genomic and Proteomic Analysis of Broad Host Range Virulent Bacillus Group Phage BCP8-2 Leading To the Creation of New Genus within Myoviruses.</title>
        <authorList>
            <person name="Bandara N."/>
            <person name="Asare P.T."/>
            <person name="Kim K.P."/>
        </authorList>
    </citation>
    <scope>NUCLEOTIDE SEQUENCE [LARGE SCALE GENOMIC DNA]</scope>
</reference>
<evidence type="ECO:0000313" key="2">
    <source>
        <dbReference type="Proteomes" id="UP000033014"/>
    </source>
</evidence>
<proteinExistence type="predicted"/>
<dbReference type="GeneID" id="24723342"/>
<sequence length="104" mass="11988">MTNKRKAICIHCQVEEMLPEDQIKVADGEDYWACEPCKKEKRNAVRSYKMVFMDQGIFGATLLEDINQEELGRIVNELLTVHKGVLLSLEEVTVKRKEKAKVVH</sequence>
<dbReference type="KEGG" id="vg:24723342"/>
<accession>A0A0E3D9E2</accession>
<protein>
    <submittedName>
        <fullName evidence="1">Uncharacterized protein</fullName>
    </submittedName>
</protein>